<proteinExistence type="predicted"/>
<gene>
    <name evidence="1" type="ORF">HYH03_004946</name>
</gene>
<reference evidence="1" key="1">
    <citation type="journal article" date="2020" name="bioRxiv">
        <title>Comparative genomics of Chlamydomonas.</title>
        <authorList>
            <person name="Craig R.J."/>
            <person name="Hasan A.R."/>
            <person name="Ness R.W."/>
            <person name="Keightley P.D."/>
        </authorList>
    </citation>
    <scope>NUCLEOTIDE SEQUENCE</scope>
    <source>
        <strain evidence="1">CCAP 11/70</strain>
    </source>
</reference>
<accession>A0A835YDS0</accession>
<evidence type="ECO:0000313" key="1">
    <source>
        <dbReference type="EMBL" id="KAG2496940.1"/>
    </source>
</evidence>
<comment type="caution">
    <text evidence="1">The sequence shown here is derived from an EMBL/GenBank/DDBJ whole genome shotgun (WGS) entry which is preliminary data.</text>
</comment>
<evidence type="ECO:0000313" key="2">
    <source>
        <dbReference type="Proteomes" id="UP000612055"/>
    </source>
</evidence>
<protein>
    <submittedName>
        <fullName evidence="1">Uncharacterized protein</fullName>
    </submittedName>
</protein>
<dbReference type="EMBL" id="JAEHOE010000016">
    <property type="protein sequence ID" value="KAG2496940.1"/>
    <property type="molecule type" value="Genomic_DNA"/>
</dbReference>
<organism evidence="1 2">
    <name type="scientific">Edaphochlamys debaryana</name>
    <dbReference type="NCBI Taxonomy" id="47281"/>
    <lineage>
        <taxon>Eukaryota</taxon>
        <taxon>Viridiplantae</taxon>
        <taxon>Chlorophyta</taxon>
        <taxon>core chlorophytes</taxon>
        <taxon>Chlorophyceae</taxon>
        <taxon>CS clade</taxon>
        <taxon>Chlamydomonadales</taxon>
        <taxon>Chlamydomonadales incertae sedis</taxon>
        <taxon>Edaphochlamys</taxon>
    </lineage>
</organism>
<dbReference type="Proteomes" id="UP000612055">
    <property type="component" value="Unassembled WGS sequence"/>
</dbReference>
<keyword evidence="2" id="KW-1185">Reference proteome</keyword>
<name>A0A835YDS0_9CHLO</name>
<sequence length="1753" mass="187661">MNEKDLTASWAPCNPAEPRESQVVQFPKCGNMTQLVSWIAPDERELCLSSNDHPLTPLKLADCDCDDRTQWVTFPQAGGYPTVTPYGPLGVTKVQFNWFGQCLGAKNTSVNATDPPVPANPIPCKRDAVVDIKAWPGPLLRPWRYVLDSRGANAANGTCLTATRLEEGAEMVYKPCEATLPFPGGELALLQQFLISPITNSPSSLTCTEPEETPQRFLLRMRSLTPDGYRLCVGVSPIGDLQRLFLQPCALSTSAYGLRINQTQLAILGGYTGMQDQRYRILPSRASGFLTVGFAPPNTTIEAFLTGKKFCSYSAGAFLGVPAGSDPDSAVVTFRCMDVQDGVFTAYNVYPNIVPPPLYPAPMPPATSNSSLAEQAKQFSDALEYQLPPVAHIGQIESPLYPSATLTLYGAAFPVLVDNVNQVLYDMDRPEKGGVTRVVMAASCIKNEGESCVGRYVVLGSEAFLTNFTGSDSLKGTLGNVASWSIAPITTTWRKPVACASRFSYLPFITYLTTVAYPDVFDAKRSGYVPLAQYANSTCDMYIVQAFDRAYGDEEMQKTFTRKLAEGAAVWSVVPESARTQEGLLAALKSEIVPVMCQGVAGTGITVLTRLQQREEDDPLPFAYYSSPTTLSGADEVILLSNLQQHVLTVTSTGAALFADQSAFFLTNIHAVRAAVVWNDGAQIPLLDELTALINKALLNLPQDMTALADASYKACVQLDFAAGNNTGLLVNASVPDMNLSKDTCTLSLMQSAGSNNTMALLTTFGCTGSPVHAYNLTVKEARVPVRVSGAQCANRCPTADSVCGGVITDPLTGKNTVYYSVYDNNTTLNSTEYVAAIPIDTAAPTPSPAAPADLSSDEVPLYGACMCSNAIQSVPADEGLRVISLAESNETLCLTMDADTMSASWQTCDPGEPTMSQVVSIAKCGAFTNSIAWITPDERELCVSSQHHQSTPLTLTDCDCDDRTQIMTFLPGSTCTAYSNFGPLDLARVFQNSGGKCLGGEKGGPVELVRCSNDTGGPETVNPHAELFIRPFSPASLRPWRYMIDSRAVTAVAGACLGTMTVADGSEVQFRGCGPFASGQAFPGSELKRSNQFLFSRLAMEPSSMSCLEPEATPQAFRVRSRDLDPAGYRMCVGSEAGSLKRMALQPCRRRPWRYGLRINETQEALFGGLTGMNSEPFRVLPNRVAGMSTMGVALANTTVQEFVANRTQASYSAGAYLAVPPTRDPGSSIVTFPGLKVQDTIYTTYWVYPNLVTPTNSTPPPAPPMPPMPPPALNLKAQADDFAKAVSTQLPLIATGDGEVNKSSYLSVTLSLYGAAFPVLMDTDNLVPYDMDEPAAGGVPRVVLAASCMAVGSNSCVGRYAVFGSEAFVTAVGGDPVLTGITTNLTLWGIKRAEQAQRNASLCTSNAAYLPFLQAMRTALPSKINSSSVVVSPAQLNTTTCDLYIVDYFHPSFMEPTVTQNLTLHLSSGGGIFAVVPPIARTEQGLLAALAAQGPRAVLSQGIPGTGITILTRLQPWVAEEADPGAEPYVVPSGDLVTEGNTQQQSLLSTTPRNIDNVDQTLYYMVQIHAIRAAIAWNDARQFPVLDSLMLQVKDRLIGYPVDRSAITDVTYKACLIVNFTAGSNPSLLVNATDLVGDIYNSLDKTSCMGAIAMSYNMTNMTSSAATLLTTFGCIGSAVSPANLTVVETSPPVQVTGTKCIFKCPRYSSITNTTVCGASLVDPRTRIVTTYYSAYENPPPPAPRTLRKLLR</sequence>